<dbReference type="InterPro" id="IPR051212">
    <property type="entry name" value="Type-I_RE_S_subunit"/>
</dbReference>
<dbReference type="InterPro" id="IPR044946">
    <property type="entry name" value="Restrct_endonuc_typeI_TRD_sf"/>
</dbReference>
<dbReference type="InterPro" id="IPR000055">
    <property type="entry name" value="Restrct_endonuc_typeI_TRD"/>
</dbReference>
<dbReference type="EMBL" id="AQPH01000017">
    <property type="protein sequence ID" value="EPY02315.1"/>
    <property type="molecule type" value="Genomic_DNA"/>
</dbReference>
<keyword evidence="2" id="KW-0680">Restriction system</keyword>
<dbReference type="Proteomes" id="UP000015350">
    <property type="component" value="Unassembled WGS sequence"/>
</dbReference>
<evidence type="ECO:0000256" key="2">
    <source>
        <dbReference type="ARBA" id="ARBA00022747"/>
    </source>
</evidence>
<evidence type="ECO:0000259" key="4">
    <source>
        <dbReference type="Pfam" id="PF01420"/>
    </source>
</evidence>
<name>S9TV12_MAGFU</name>
<dbReference type="Pfam" id="PF01420">
    <property type="entry name" value="Methylase_S"/>
    <property type="match status" value="1"/>
</dbReference>
<dbReference type="RefSeq" id="WP_021131667.1">
    <property type="nucleotide sequence ID" value="NZ_AQPH01000017.1"/>
</dbReference>
<dbReference type="Gene3D" id="1.10.287.1120">
    <property type="entry name" value="Bipartite methylase S protein"/>
    <property type="match status" value="1"/>
</dbReference>
<protein>
    <submittedName>
        <fullName evidence="5">Restriction modification system DNA specificity domain-containing protein</fullName>
    </submittedName>
</protein>
<dbReference type="AlphaFoldDB" id="S9TV12"/>
<organism evidence="5 6">
    <name type="scientific">Magnetospirillum fulvum MGU-K5</name>
    <dbReference type="NCBI Taxonomy" id="1316936"/>
    <lineage>
        <taxon>Bacteria</taxon>
        <taxon>Pseudomonadati</taxon>
        <taxon>Pseudomonadota</taxon>
        <taxon>Alphaproteobacteria</taxon>
        <taxon>Rhodospirillales</taxon>
        <taxon>Rhodospirillaceae</taxon>
        <taxon>Magnetospirillum</taxon>
    </lineage>
</organism>
<dbReference type="eggNOG" id="COG0732">
    <property type="taxonomic scope" value="Bacteria"/>
</dbReference>
<evidence type="ECO:0000313" key="6">
    <source>
        <dbReference type="Proteomes" id="UP000015350"/>
    </source>
</evidence>
<gene>
    <name evidence="5" type="ORF">K678_06577</name>
</gene>
<evidence type="ECO:0000313" key="5">
    <source>
        <dbReference type="EMBL" id="EPY02315.1"/>
    </source>
</evidence>
<evidence type="ECO:0000256" key="3">
    <source>
        <dbReference type="ARBA" id="ARBA00023125"/>
    </source>
</evidence>
<reference evidence="5 6" key="1">
    <citation type="submission" date="2013-04" db="EMBL/GenBank/DDBJ databases">
        <authorList>
            <person name="Kuznetsov B."/>
            <person name="Ivanovsky R."/>
        </authorList>
    </citation>
    <scope>NUCLEOTIDE SEQUENCE [LARGE SCALE GENOMIC DNA]</scope>
    <source>
        <strain evidence="5 6">MGU-K5</strain>
    </source>
</reference>
<accession>S9TV12</accession>
<dbReference type="PANTHER" id="PTHR43140">
    <property type="entry name" value="TYPE-1 RESTRICTION ENZYME ECOKI SPECIFICITY PROTEIN"/>
    <property type="match status" value="1"/>
</dbReference>
<feature type="domain" description="Type I restriction modification DNA specificity" evidence="4">
    <location>
        <begin position="21"/>
        <end position="191"/>
    </location>
</feature>
<dbReference type="OrthoDB" id="164285at2"/>
<dbReference type="PANTHER" id="PTHR43140:SF1">
    <property type="entry name" value="TYPE I RESTRICTION ENZYME ECOKI SPECIFICITY SUBUNIT"/>
    <property type="match status" value="1"/>
</dbReference>
<dbReference type="GO" id="GO:0003677">
    <property type="term" value="F:DNA binding"/>
    <property type="evidence" value="ECO:0007669"/>
    <property type="project" value="UniProtKB-KW"/>
</dbReference>
<dbReference type="CDD" id="cd17261">
    <property type="entry name" value="RMtype1_S_EcoKI-TRD2-CR2_like"/>
    <property type="match status" value="1"/>
</dbReference>
<dbReference type="GO" id="GO:0009307">
    <property type="term" value="P:DNA restriction-modification system"/>
    <property type="evidence" value="ECO:0007669"/>
    <property type="project" value="UniProtKB-KW"/>
</dbReference>
<evidence type="ECO:0000256" key="1">
    <source>
        <dbReference type="ARBA" id="ARBA00010923"/>
    </source>
</evidence>
<dbReference type="REBASE" id="248777">
    <property type="entry name" value="S.PfuK5ORF6572P"/>
</dbReference>
<dbReference type="Gene3D" id="3.90.220.20">
    <property type="entry name" value="DNA methylase specificity domains"/>
    <property type="match status" value="2"/>
</dbReference>
<keyword evidence="3" id="KW-0238">DNA-binding</keyword>
<sequence>MSFPRYPEYKDSGVEWLGEVPSEWKVRRLKQVATVFPSNIDKKAYDDEAPVRLCNYVDVYYNEEITGRLAFMEATATPEQVSRFTLRADDTIITKDSETADDIAIAAHVPQDLPGIVCGYHLSMVRPNQGGQGRFIKRLFDSRWLKAQFEVAARGLTRVGLSQYAIDNVIVTVPPIDEQAAIVAFLDRETGKIDALVAEQERLIELLKEKRQAVISHAVTKGLDPTVPMKDSGIEWLGAVPAHWQVKRIKYVVKSIEQGWSPQCEGYPADDDDTWGVLKVGCVNGGAFSYLENKVLPESLEPAPSLAIKSGDLLVSRANTLELVGSAAVVEQDHPRLMLCDKLYRLRLDHNMALPTFLANFLGTRCARGQIELGASGASSSMQNIGQGTILEMPVALPPVDEQREIISAIGRNTAKLDSLTTESQHAIDLLKERRAALISAAVTGKIDVRGLGVSVSDDQKVPA</sequence>
<proteinExistence type="inferred from homology"/>
<dbReference type="PATRIC" id="fig|1316936.3.peg.1316"/>
<dbReference type="SUPFAM" id="SSF116734">
    <property type="entry name" value="DNA methylase specificity domain"/>
    <property type="match status" value="2"/>
</dbReference>
<comment type="similarity">
    <text evidence="1">Belongs to the type-I restriction system S methylase family.</text>
</comment>
<comment type="caution">
    <text evidence="5">The sequence shown here is derived from an EMBL/GenBank/DDBJ whole genome shotgun (WGS) entry which is preliminary data.</text>
</comment>
<dbReference type="STRING" id="1316936.K678_06577"/>